<dbReference type="InterPro" id="IPR012967">
    <property type="entry name" value="COMT_dimerisation"/>
</dbReference>
<feature type="domain" description="O-methyltransferase dimerisation" evidence="5">
    <location>
        <begin position="21"/>
        <end position="106"/>
    </location>
</feature>
<sequence>MSSVVAPNADPEELRARANVWRLTLGVVDSAVLKWAIELGLPSTLLKHGGPMTLTQIASSLPTPCTNLPILARLMRYLVHLNICRLVESDVSGDDELYAATPCTKYLDPGYQENQTDLLQLRMEKWILDTVCGLGLSLKGNETKPVFDKVHGESVWSFFGRQPERSKAFNAGMANQARAVAAAVVDGCRDLFMGLKSVVDVGGGTGAAMREISKAYPHLACTVLDVPHVIEGVKDNVSGVRYVGGDMFSCVPKADAVQLMSVLCDWGDEDCIKILKKCKEAIPAKGGKVIIVSKVLGLEGSMEDLERVKYAGDMVMMAITGGKERTKKEWKKLVSDAGFNQCSIIPLATLPSVIVASP</sequence>
<dbReference type="PIRSF" id="PIRSF005739">
    <property type="entry name" value="O-mtase"/>
    <property type="match status" value="1"/>
</dbReference>
<protein>
    <submittedName>
        <fullName evidence="6">COMTL6</fullName>
    </submittedName>
</protein>
<evidence type="ECO:0000256" key="3">
    <source>
        <dbReference type="ARBA" id="ARBA00022691"/>
    </source>
</evidence>
<dbReference type="CDD" id="cd02440">
    <property type="entry name" value="AdoMet_MTases"/>
    <property type="match status" value="1"/>
</dbReference>
<dbReference type="PROSITE" id="PS51683">
    <property type="entry name" value="SAM_OMT_II"/>
    <property type="match status" value="1"/>
</dbReference>
<organism evidence="6">
    <name type="scientific">Piper methysticum</name>
    <dbReference type="NCBI Taxonomy" id="130404"/>
    <lineage>
        <taxon>Eukaryota</taxon>
        <taxon>Viridiplantae</taxon>
        <taxon>Streptophyta</taxon>
        <taxon>Embryophyta</taxon>
        <taxon>Tracheophyta</taxon>
        <taxon>Spermatophyta</taxon>
        <taxon>Magnoliopsida</taxon>
        <taxon>Magnoliidae</taxon>
        <taxon>Piperales</taxon>
        <taxon>Piperaceae</taxon>
        <taxon>Piper</taxon>
    </lineage>
</organism>
<dbReference type="GO" id="GO:0046983">
    <property type="term" value="F:protein dimerization activity"/>
    <property type="evidence" value="ECO:0007669"/>
    <property type="project" value="InterPro"/>
</dbReference>
<evidence type="ECO:0000256" key="2">
    <source>
        <dbReference type="ARBA" id="ARBA00022679"/>
    </source>
</evidence>
<evidence type="ECO:0000313" key="6">
    <source>
        <dbReference type="EMBL" id="QCX36381.1"/>
    </source>
</evidence>
<dbReference type="Gene3D" id="1.10.10.10">
    <property type="entry name" value="Winged helix-like DNA-binding domain superfamily/Winged helix DNA-binding domain"/>
    <property type="match status" value="1"/>
</dbReference>
<dbReference type="Pfam" id="PF00891">
    <property type="entry name" value="Methyltransf_2"/>
    <property type="match status" value="1"/>
</dbReference>
<dbReference type="AlphaFoldDB" id="A0A4Y5QNM0"/>
<keyword evidence="2" id="KW-0808">Transferase</keyword>
<dbReference type="InterPro" id="IPR036388">
    <property type="entry name" value="WH-like_DNA-bd_sf"/>
</dbReference>
<keyword evidence="3" id="KW-0949">S-adenosyl-L-methionine</keyword>
<dbReference type="InterPro" id="IPR001077">
    <property type="entry name" value="COMT_C"/>
</dbReference>
<dbReference type="Pfam" id="PF08100">
    <property type="entry name" value="Dimerisation"/>
    <property type="match status" value="1"/>
</dbReference>
<dbReference type="GO" id="GO:0008171">
    <property type="term" value="F:O-methyltransferase activity"/>
    <property type="evidence" value="ECO:0007669"/>
    <property type="project" value="InterPro"/>
</dbReference>
<dbReference type="GO" id="GO:0032259">
    <property type="term" value="P:methylation"/>
    <property type="evidence" value="ECO:0007669"/>
    <property type="project" value="UniProtKB-KW"/>
</dbReference>
<proteinExistence type="evidence at transcript level"/>
<evidence type="ECO:0000259" key="5">
    <source>
        <dbReference type="Pfam" id="PF08100"/>
    </source>
</evidence>
<dbReference type="EMBL" id="MK058503">
    <property type="protein sequence ID" value="QCX36381.1"/>
    <property type="molecule type" value="mRNA"/>
</dbReference>
<reference evidence="6" key="1">
    <citation type="journal article" date="2019" name="Nat. Plants">
        <title>The biosynthetic origin of psychoactive kavalactones in kava.</title>
        <authorList>
            <person name="Pluskal T."/>
            <person name="Torrens-Spence M.P."/>
            <person name="Fallon T.R."/>
            <person name="De Abreu A."/>
            <person name="Shi C.H."/>
            <person name="Weng J.K."/>
        </authorList>
    </citation>
    <scope>NUCLEOTIDE SEQUENCE</scope>
</reference>
<dbReference type="SUPFAM" id="SSF46785">
    <property type="entry name" value="Winged helix' DNA-binding domain"/>
    <property type="match status" value="1"/>
</dbReference>
<evidence type="ECO:0000259" key="4">
    <source>
        <dbReference type="Pfam" id="PF00891"/>
    </source>
</evidence>
<dbReference type="InterPro" id="IPR016461">
    <property type="entry name" value="COMT-like"/>
</dbReference>
<accession>A0A4Y5QNM0</accession>
<dbReference type="PANTHER" id="PTHR11746">
    <property type="entry name" value="O-METHYLTRANSFERASE"/>
    <property type="match status" value="1"/>
</dbReference>
<feature type="domain" description="O-methyltransferase C-terminal" evidence="4">
    <location>
        <begin position="145"/>
        <end position="340"/>
    </location>
</feature>
<name>A0A4Y5QNM0_9MAGN</name>
<dbReference type="InterPro" id="IPR036390">
    <property type="entry name" value="WH_DNA-bd_sf"/>
</dbReference>
<evidence type="ECO:0000256" key="1">
    <source>
        <dbReference type="ARBA" id="ARBA00022603"/>
    </source>
</evidence>
<dbReference type="SUPFAM" id="SSF53335">
    <property type="entry name" value="S-adenosyl-L-methionine-dependent methyltransferases"/>
    <property type="match status" value="1"/>
</dbReference>
<keyword evidence="1" id="KW-0489">Methyltransferase</keyword>
<dbReference type="Gene3D" id="3.40.50.150">
    <property type="entry name" value="Vaccinia Virus protein VP39"/>
    <property type="match status" value="1"/>
</dbReference>
<dbReference type="InterPro" id="IPR029063">
    <property type="entry name" value="SAM-dependent_MTases_sf"/>
</dbReference>